<dbReference type="InterPro" id="IPR011008">
    <property type="entry name" value="Dimeric_a/b-barrel"/>
</dbReference>
<comment type="caution">
    <text evidence="2">The sequence shown here is derived from an EMBL/GenBank/DDBJ whole genome shotgun (WGS) entry which is preliminary data.</text>
</comment>
<sequence>MSSKIYCIANFKPKPGKEEAVFEALQRLEPNTHREDGCLAYTVTRHIDHPNAKGASYPIVFHEVWANRDSFEAHCNRQEIKQFFAQHVEAKDGDIDHANVCVYSDEPYDYDAPRI</sequence>
<dbReference type="PROSITE" id="PS51725">
    <property type="entry name" value="ABM"/>
    <property type="match status" value="1"/>
</dbReference>
<dbReference type="EMBL" id="RRZB01000012">
    <property type="protein sequence ID" value="MBE0463132.1"/>
    <property type="molecule type" value="Genomic_DNA"/>
</dbReference>
<dbReference type="PANTHER" id="PTHR33336:SF3">
    <property type="entry name" value="ABM DOMAIN-CONTAINING PROTEIN"/>
    <property type="match status" value="1"/>
</dbReference>
<dbReference type="GO" id="GO:0004497">
    <property type="term" value="F:monooxygenase activity"/>
    <property type="evidence" value="ECO:0007669"/>
    <property type="project" value="UniProtKB-KW"/>
</dbReference>
<evidence type="ECO:0000259" key="1">
    <source>
        <dbReference type="PROSITE" id="PS51725"/>
    </source>
</evidence>
<dbReference type="Gene3D" id="3.30.70.100">
    <property type="match status" value="1"/>
</dbReference>
<reference evidence="2 3" key="1">
    <citation type="submission" date="2020-07" db="EMBL/GenBank/DDBJ databases">
        <title>Halophilic bacteria isolated from french cheeses.</title>
        <authorList>
            <person name="Kothe C.I."/>
            <person name="Farah-Kraiem B."/>
            <person name="Renault P."/>
            <person name="Dridi B."/>
        </authorList>
    </citation>
    <scope>NUCLEOTIDE SEQUENCE [LARGE SCALE GENOMIC DNA]</scope>
    <source>
        <strain evidence="2 3">FME20</strain>
    </source>
</reference>
<organism evidence="2 3">
    <name type="scientific">Halomonas colorata</name>
    <dbReference type="NCBI Taxonomy" id="2742615"/>
    <lineage>
        <taxon>Bacteria</taxon>
        <taxon>Pseudomonadati</taxon>
        <taxon>Pseudomonadota</taxon>
        <taxon>Gammaproteobacteria</taxon>
        <taxon>Oceanospirillales</taxon>
        <taxon>Halomonadaceae</taxon>
        <taxon>Halomonas</taxon>
    </lineage>
</organism>
<protein>
    <submittedName>
        <fullName evidence="2">Antibiotic biosynthesis monooxygenase</fullName>
    </submittedName>
</protein>
<gene>
    <name evidence="2" type="ORF">EI547_06625</name>
</gene>
<keyword evidence="3" id="KW-1185">Reference proteome</keyword>
<evidence type="ECO:0000313" key="3">
    <source>
        <dbReference type="Proteomes" id="UP001645038"/>
    </source>
</evidence>
<dbReference type="InterPro" id="IPR007138">
    <property type="entry name" value="ABM_dom"/>
</dbReference>
<dbReference type="Proteomes" id="UP001645038">
    <property type="component" value="Unassembled WGS sequence"/>
</dbReference>
<dbReference type="Pfam" id="PF03992">
    <property type="entry name" value="ABM"/>
    <property type="match status" value="1"/>
</dbReference>
<keyword evidence="2" id="KW-0503">Monooxygenase</keyword>
<dbReference type="InterPro" id="IPR050744">
    <property type="entry name" value="AI-2_Isomerase_LsrG"/>
</dbReference>
<dbReference type="PANTHER" id="PTHR33336">
    <property type="entry name" value="QUINOL MONOOXYGENASE YGIN-RELATED"/>
    <property type="match status" value="1"/>
</dbReference>
<feature type="domain" description="ABM" evidence="1">
    <location>
        <begin position="5"/>
        <end position="103"/>
    </location>
</feature>
<accession>A0ABR9FWU6</accession>
<proteinExistence type="predicted"/>
<dbReference type="SUPFAM" id="SSF54909">
    <property type="entry name" value="Dimeric alpha+beta barrel"/>
    <property type="match status" value="1"/>
</dbReference>
<evidence type="ECO:0000313" key="2">
    <source>
        <dbReference type="EMBL" id="MBE0463132.1"/>
    </source>
</evidence>
<dbReference type="RefSeq" id="WP_083004072.1">
    <property type="nucleotide sequence ID" value="NZ_RRZB01000012.1"/>
</dbReference>
<keyword evidence="2" id="KW-0560">Oxidoreductase</keyword>
<name>A0ABR9FWU6_9GAMM</name>